<gene>
    <name evidence="3" type="ORF">GA0070564_1011246</name>
</gene>
<dbReference type="InterPro" id="IPR001322">
    <property type="entry name" value="Lamin_tail_dom"/>
</dbReference>
<reference evidence="4" key="1">
    <citation type="submission" date="2016-06" db="EMBL/GenBank/DDBJ databases">
        <authorList>
            <person name="Varghese N."/>
            <person name="Submissions Spin"/>
        </authorList>
    </citation>
    <scope>NUCLEOTIDE SEQUENCE [LARGE SCALE GENOMIC DNA]</scope>
    <source>
        <strain evidence="4">DSM 44830</strain>
    </source>
</reference>
<dbReference type="EMBL" id="FMCX01000001">
    <property type="protein sequence ID" value="SCE83967.1"/>
    <property type="molecule type" value="Genomic_DNA"/>
</dbReference>
<keyword evidence="1" id="KW-0732">Signal</keyword>
<evidence type="ECO:0000313" key="3">
    <source>
        <dbReference type="EMBL" id="SCE83967.1"/>
    </source>
</evidence>
<proteinExistence type="predicted"/>
<protein>
    <submittedName>
        <fullName evidence="3">Lamin Tail Domain</fullName>
    </submittedName>
</protein>
<dbReference type="PROSITE" id="PS51841">
    <property type="entry name" value="LTD"/>
    <property type="match status" value="1"/>
</dbReference>
<name>A0A1C4VIX6_9ACTN</name>
<feature type="signal peptide" evidence="1">
    <location>
        <begin position="1"/>
        <end position="28"/>
    </location>
</feature>
<dbReference type="SUPFAM" id="SSF74853">
    <property type="entry name" value="Lamin A/C globular tail domain"/>
    <property type="match status" value="1"/>
</dbReference>
<evidence type="ECO:0000256" key="1">
    <source>
        <dbReference type="SAM" id="SignalP"/>
    </source>
</evidence>
<organism evidence="3 4">
    <name type="scientific">Micromonospora mirobrigensis</name>
    <dbReference type="NCBI Taxonomy" id="262898"/>
    <lineage>
        <taxon>Bacteria</taxon>
        <taxon>Bacillati</taxon>
        <taxon>Actinomycetota</taxon>
        <taxon>Actinomycetes</taxon>
        <taxon>Micromonosporales</taxon>
        <taxon>Micromonosporaceae</taxon>
        <taxon>Micromonospora</taxon>
    </lineage>
</organism>
<sequence>MKTKLIGAFSALALALGGSLAVATPAQASYPAIMFTLAYYNSPGSDTGSNTSLNAEYVRVTNKRTYSINLKNWTIRDKAGHVYKFPTDYWLPAGYAAYLHTGKGTNGNRHFYWGRSAYVWNNTGDAAYVRNAAGAAIDSCSWGSTGSYTYC</sequence>
<dbReference type="Pfam" id="PF00932">
    <property type="entry name" value="LTD"/>
    <property type="match status" value="1"/>
</dbReference>
<dbReference type="InterPro" id="IPR036415">
    <property type="entry name" value="Lamin_tail_dom_sf"/>
</dbReference>
<dbReference type="STRING" id="262898.GA0070564_1011246"/>
<feature type="domain" description="LTD" evidence="2">
    <location>
        <begin position="22"/>
        <end position="144"/>
    </location>
</feature>
<feature type="chain" id="PRO_5008705945" evidence="1">
    <location>
        <begin position="29"/>
        <end position="151"/>
    </location>
</feature>
<dbReference type="AlphaFoldDB" id="A0A1C4VIX6"/>
<dbReference type="Proteomes" id="UP000199504">
    <property type="component" value="Unassembled WGS sequence"/>
</dbReference>
<dbReference type="RefSeq" id="WP_245669815.1">
    <property type="nucleotide sequence ID" value="NZ_FMCX01000001.1"/>
</dbReference>
<evidence type="ECO:0000259" key="2">
    <source>
        <dbReference type="PROSITE" id="PS51841"/>
    </source>
</evidence>
<accession>A0A1C4VIX6</accession>
<keyword evidence="4" id="KW-1185">Reference proteome</keyword>
<evidence type="ECO:0000313" key="4">
    <source>
        <dbReference type="Proteomes" id="UP000199504"/>
    </source>
</evidence>
<dbReference type="Gene3D" id="2.60.40.1260">
    <property type="entry name" value="Lamin Tail domain"/>
    <property type="match status" value="1"/>
</dbReference>